<reference evidence="7 8" key="1">
    <citation type="journal article" date="2018" name="Mar. Genomics">
        <title>Complete genome sequence of Marinifilaceae bacterium strain SPP2, isolated from the Antarctic marine sediment.</title>
        <authorList>
            <person name="Watanabe M."/>
            <person name="Kojima H."/>
            <person name="Fukui M."/>
        </authorList>
    </citation>
    <scope>NUCLEOTIDE SEQUENCE [LARGE SCALE GENOMIC DNA]</scope>
    <source>
        <strain evidence="7 8">SPP2</strain>
    </source>
</reference>
<keyword evidence="5" id="KW-0694">RNA-binding</keyword>
<dbReference type="PANTHER" id="PTHR10746:SF6">
    <property type="entry name" value="LARGE RIBOSOMAL SUBUNIT PROTEIN UL4M"/>
    <property type="match status" value="1"/>
</dbReference>
<organism evidence="7 8">
    <name type="scientific">Labilibaculum antarcticum</name>
    <dbReference type="NCBI Taxonomy" id="1717717"/>
    <lineage>
        <taxon>Bacteria</taxon>
        <taxon>Pseudomonadati</taxon>
        <taxon>Bacteroidota</taxon>
        <taxon>Bacteroidia</taxon>
        <taxon>Marinilabiliales</taxon>
        <taxon>Marinifilaceae</taxon>
        <taxon>Labilibaculum</taxon>
    </lineage>
</organism>
<protein>
    <recommendedName>
        <fullName evidence="4 5">Large ribosomal subunit protein uL4</fullName>
    </recommendedName>
</protein>
<dbReference type="RefSeq" id="WP_096428447.1">
    <property type="nucleotide sequence ID" value="NZ_AP018042.1"/>
</dbReference>
<dbReference type="EMBL" id="AP018042">
    <property type="protein sequence ID" value="BAX79549.1"/>
    <property type="molecule type" value="Genomic_DNA"/>
</dbReference>
<dbReference type="Pfam" id="PF00573">
    <property type="entry name" value="Ribosomal_L4"/>
    <property type="match status" value="1"/>
</dbReference>
<keyword evidence="8" id="KW-1185">Reference proteome</keyword>
<evidence type="ECO:0000256" key="5">
    <source>
        <dbReference type="HAMAP-Rule" id="MF_01328"/>
    </source>
</evidence>
<evidence type="ECO:0000256" key="1">
    <source>
        <dbReference type="ARBA" id="ARBA00010528"/>
    </source>
</evidence>
<dbReference type="NCBIfam" id="TIGR03953">
    <property type="entry name" value="rplD_bact"/>
    <property type="match status" value="1"/>
</dbReference>
<evidence type="ECO:0000256" key="4">
    <source>
        <dbReference type="ARBA" id="ARBA00035244"/>
    </source>
</evidence>
<sequence length="210" mass="23553">MELTILSTSGEDTGRKIELNNLVFGIEPNEHAIYLDVKQYLANQRQGTHKSKERAEISGSTRKIKKQKGTGTARAGSIKSGVFRGGGRIFGPRPRNYSFKLNKKLKQLARRSALTLKAQNNSLLVVEDFNFEAVKTKSFVELQNNLKVSDKKVLLVLAEDNKNIYLSSRNLKNVEVVRVSDLATYDIMKASTLLFVESSVKGLDEMFKLN</sequence>
<keyword evidence="5" id="KW-0699">rRNA-binding</keyword>
<proteinExistence type="inferred from homology"/>
<feature type="region of interest" description="Disordered" evidence="6">
    <location>
        <begin position="45"/>
        <end position="77"/>
    </location>
</feature>
<dbReference type="InterPro" id="IPR013005">
    <property type="entry name" value="Ribosomal_uL4-like"/>
</dbReference>
<evidence type="ECO:0000313" key="8">
    <source>
        <dbReference type="Proteomes" id="UP000218267"/>
    </source>
</evidence>
<comment type="similarity">
    <text evidence="1 5">Belongs to the universal ribosomal protein uL4 family.</text>
</comment>
<evidence type="ECO:0000256" key="2">
    <source>
        <dbReference type="ARBA" id="ARBA00022980"/>
    </source>
</evidence>
<dbReference type="PANTHER" id="PTHR10746">
    <property type="entry name" value="50S RIBOSOMAL PROTEIN L4"/>
    <property type="match status" value="1"/>
</dbReference>
<reference evidence="8" key="2">
    <citation type="journal article" date="2020" name="Antonie Van Leeuwenhoek">
        <title>Labilibaculum antarcticum sp. nov., a novel facultative anaerobic, psychrotorelant bacterium isolated from marine sediment of Antarctica.</title>
        <authorList>
            <person name="Watanabe M."/>
            <person name="Kojima H."/>
            <person name="Fukui M."/>
        </authorList>
    </citation>
    <scope>NUCLEOTIDE SEQUENCE [LARGE SCALE GENOMIC DNA]</scope>
    <source>
        <strain evidence="8">SPP2</strain>
    </source>
</reference>
<dbReference type="GO" id="GO:0019843">
    <property type="term" value="F:rRNA binding"/>
    <property type="evidence" value="ECO:0007669"/>
    <property type="project" value="UniProtKB-UniRule"/>
</dbReference>
<dbReference type="GO" id="GO:0003735">
    <property type="term" value="F:structural constituent of ribosome"/>
    <property type="evidence" value="ECO:0007669"/>
    <property type="project" value="InterPro"/>
</dbReference>
<gene>
    <name evidence="5" type="primary">rplD</name>
    <name evidence="7" type="ORF">ALGA_1163</name>
</gene>
<evidence type="ECO:0000313" key="7">
    <source>
        <dbReference type="EMBL" id="BAX79549.1"/>
    </source>
</evidence>
<dbReference type="OrthoDB" id="9803201at2"/>
<dbReference type="GO" id="GO:1990904">
    <property type="term" value="C:ribonucleoprotein complex"/>
    <property type="evidence" value="ECO:0007669"/>
    <property type="project" value="UniProtKB-KW"/>
</dbReference>
<dbReference type="HAMAP" id="MF_01328_B">
    <property type="entry name" value="Ribosomal_uL4_B"/>
    <property type="match status" value="1"/>
</dbReference>
<dbReference type="KEGG" id="mbas:ALGA_1163"/>
<name>A0A1Y1CGP5_9BACT</name>
<dbReference type="InterPro" id="IPR023574">
    <property type="entry name" value="Ribosomal_uL4_dom_sf"/>
</dbReference>
<comment type="function">
    <text evidence="5">One of the primary rRNA binding proteins, this protein initially binds near the 5'-end of the 23S rRNA. It is important during the early stages of 50S assembly. It makes multiple contacts with different domains of the 23S rRNA in the assembled 50S subunit and ribosome.</text>
</comment>
<dbReference type="GO" id="GO:0005840">
    <property type="term" value="C:ribosome"/>
    <property type="evidence" value="ECO:0007669"/>
    <property type="project" value="UniProtKB-KW"/>
</dbReference>
<keyword evidence="3 5" id="KW-0687">Ribonucleoprotein</keyword>
<evidence type="ECO:0000256" key="6">
    <source>
        <dbReference type="SAM" id="MobiDB-lite"/>
    </source>
</evidence>
<dbReference type="SUPFAM" id="SSF52166">
    <property type="entry name" value="Ribosomal protein L4"/>
    <property type="match status" value="1"/>
</dbReference>
<dbReference type="Gene3D" id="3.40.1370.10">
    <property type="match status" value="1"/>
</dbReference>
<keyword evidence="2 5" id="KW-0689">Ribosomal protein</keyword>
<dbReference type="GO" id="GO:0006412">
    <property type="term" value="P:translation"/>
    <property type="evidence" value="ECO:0007669"/>
    <property type="project" value="UniProtKB-UniRule"/>
</dbReference>
<dbReference type="InterPro" id="IPR002136">
    <property type="entry name" value="Ribosomal_uL4"/>
</dbReference>
<accession>A0A1Y1CGP5</accession>
<comment type="function">
    <text evidence="5">Forms part of the polypeptide exit tunnel.</text>
</comment>
<dbReference type="Proteomes" id="UP000218267">
    <property type="component" value="Chromosome"/>
</dbReference>
<dbReference type="AlphaFoldDB" id="A0A1Y1CGP5"/>
<comment type="subunit">
    <text evidence="5">Part of the 50S ribosomal subunit.</text>
</comment>
<evidence type="ECO:0000256" key="3">
    <source>
        <dbReference type="ARBA" id="ARBA00023274"/>
    </source>
</evidence>